<name>A0A4V1J3M0_9ASCO</name>
<feature type="region of interest" description="Disordered" evidence="1">
    <location>
        <begin position="332"/>
        <end position="356"/>
    </location>
</feature>
<evidence type="ECO:0000313" key="3">
    <source>
        <dbReference type="EMBL" id="RKP32529.1"/>
    </source>
</evidence>
<evidence type="ECO:0000256" key="2">
    <source>
        <dbReference type="SAM" id="Phobius"/>
    </source>
</evidence>
<sequence length="575" mass="63825">MRPDALHAAAAAAQWLVLAAVLGLLWLLCPSFSPNVCARMAATSAVALALYRVILTVRLALIGKPRKRLPEHPDPGFFARFGAPLTEELVRFVLLTVLFWASGPGSAITAACVAASVFAVEKQAFLHWLFSRINYHANYRKFARDYDIFARKTRELTAPVAAPPFPRDLPAVVTPNSPAYPALLSSGCGASEGSGSLESLLKLLNVSEYAGYASLPLLKPQFALNFFRDSQTALTQPMAIDCPVPRHSTRPDVIERLYTVSPKNTLHLQYLDFTLPAKLRLSDDPTLHAFAAFTGTGEALSVRSEASDMSTMLSAEPCDIASSDTLQFSETPEFSDKREFSGDSSASDPDVRRGSRTSKTLSAERFAVPMSWDYRWHCWLFCTHQHHRQQQPSKRTLNASIHKRFSSYTLRNESIPLRVCDSTDLYGSFDKAVDWEKGLASPPLQNSQLVYLFNLFANRYLDTWVCDCTSLCAMDPAFVRFGVPLLEMPRRCFAAYQLSAVLWQALACLALVQPFNGALQAAAASFISVTLVAKLFARNYLHTQCTRMYQFSILVELLVNSILFASIYTYCIMGR</sequence>
<dbReference type="Proteomes" id="UP000268321">
    <property type="component" value="Unassembled WGS sequence"/>
</dbReference>
<feature type="transmembrane region" description="Helical" evidence="2">
    <location>
        <begin position="92"/>
        <end position="120"/>
    </location>
</feature>
<protein>
    <submittedName>
        <fullName evidence="3">Uncharacterized protein</fullName>
    </submittedName>
</protein>
<feature type="transmembrane region" description="Helical" evidence="2">
    <location>
        <begin position="549"/>
        <end position="570"/>
    </location>
</feature>
<keyword evidence="2" id="KW-1133">Transmembrane helix</keyword>
<gene>
    <name evidence="3" type="ORF">METBISCDRAFT_25759</name>
</gene>
<reference evidence="4" key="1">
    <citation type="journal article" date="2018" name="Nat. Microbiol.">
        <title>Leveraging single-cell genomics to expand the fungal tree of life.</title>
        <authorList>
            <person name="Ahrendt S.R."/>
            <person name="Quandt C.A."/>
            <person name="Ciobanu D."/>
            <person name="Clum A."/>
            <person name="Salamov A."/>
            <person name="Andreopoulos B."/>
            <person name="Cheng J.F."/>
            <person name="Woyke T."/>
            <person name="Pelin A."/>
            <person name="Henrissat B."/>
            <person name="Reynolds N.K."/>
            <person name="Benny G.L."/>
            <person name="Smith M.E."/>
            <person name="James T.Y."/>
            <person name="Grigoriev I.V."/>
        </authorList>
    </citation>
    <scope>NUCLEOTIDE SEQUENCE [LARGE SCALE GENOMIC DNA]</scope>
    <source>
        <strain evidence="4">Baker2002</strain>
    </source>
</reference>
<proteinExistence type="predicted"/>
<organism evidence="3 4">
    <name type="scientific">Metschnikowia bicuspidata</name>
    <dbReference type="NCBI Taxonomy" id="27322"/>
    <lineage>
        <taxon>Eukaryota</taxon>
        <taxon>Fungi</taxon>
        <taxon>Dikarya</taxon>
        <taxon>Ascomycota</taxon>
        <taxon>Saccharomycotina</taxon>
        <taxon>Pichiomycetes</taxon>
        <taxon>Metschnikowiaceae</taxon>
        <taxon>Metschnikowia</taxon>
    </lineage>
</organism>
<dbReference type="EMBL" id="ML004431">
    <property type="protein sequence ID" value="RKP32529.1"/>
    <property type="molecule type" value="Genomic_DNA"/>
</dbReference>
<keyword evidence="2" id="KW-0472">Membrane</keyword>
<keyword evidence="2" id="KW-0812">Transmembrane</keyword>
<evidence type="ECO:0000313" key="4">
    <source>
        <dbReference type="Proteomes" id="UP000268321"/>
    </source>
</evidence>
<dbReference type="OrthoDB" id="4096151at2759"/>
<feature type="transmembrane region" description="Helical" evidence="2">
    <location>
        <begin position="6"/>
        <end position="28"/>
    </location>
</feature>
<accession>A0A4V1J3M0</accession>
<dbReference type="AlphaFoldDB" id="A0A4V1J3M0"/>
<evidence type="ECO:0000256" key="1">
    <source>
        <dbReference type="SAM" id="MobiDB-lite"/>
    </source>
</evidence>
<keyword evidence="4" id="KW-1185">Reference proteome</keyword>
<feature type="transmembrane region" description="Helical" evidence="2">
    <location>
        <begin position="518"/>
        <end position="537"/>
    </location>
</feature>
<feature type="transmembrane region" description="Helical" evidence="2">
    <location>
        <begin position="40"/>
        <end position="61"/>
    </location>
</feature>